<dbReference type="Gene3D" id="1.10.260.40">
    <property type="entry name" value="lambda repressor-like DNA-binding domains"/>
    <property type="match status" value="1"/>
</dbReference>
<dbReference type="CDD" id="cd06307">
    <property type="entry name" value="PBP1_sugar_binding"/>
    <property type="match status" value="1"/>
</dbReference>
<evidence type="ECO:0000256" key="3">
    <source>
        <dbReference type="ARBA" id="ARBA00023163"/>
    </source>
</evidence>
<dbReference type="Pfam" id="PF13407">
    <property type="entry name" value="Peripla_BP_4"/>
    <property type="match status" value="1"/>
</dbReference>
<dbReference type="Proteomes" id="UP000030853">
    <property type="component" value="Unassembled WGS sequence"/>
</dbReference>
<reference evidence="5 6" key="1">
    <citation type="submission" date="2014-11" db="EMBL/GenBank/DDBJ databases">
        <title>Genome sequencing of Pantoea rodasii ND03.</title>
        <authorList>
            <person name="Muhamad Yunos N.Y."/>
            <person name="Chan K.-G."/>
        </authorList>
    </citation>
    <scope>NUCLEOTIDE SEQUENCE [LARGE SCALE GENOMIC DNA]</scope>
    <source>
        <strain evidence="5 6">ND03</strain>
    </source>
</reference>
<dbReference type="InterPro" id="IPR000843">
    <property type="entry name" value="HTH_LacI"/>
</dbReference>
<dbReference type="SUPFAM" id="SSF47413">
    <property type="entry name" value="lambda repressor-like DNA-binding domains"/>
    <property type="match status" value="1"/>
</dbReference>
<keyword evidence="3" id="KW-0804">Transcription</keyword>
<dbReference type="Pfam" id="PF00356">
    <property type="entry name" value="LacI"/>
    <property type="match status" value="1"/>
</dbReference>
<organism evidence="5 6">
    <name type="scientific">Pantoea rodasii</name>
    <dbReference type="NCBI Taxonomy" id="1076549"/>
    <lineage>
        <taxon>Bacteria</taxon>
        <taxon>Pseudomonadati</taxon>
        <taxon>Pseudomonadota</taxon>
        <taxon>Gammaproteobacteria</taxon>
        <taxon>Enterobacterales</taxon>
        <taxon>Erwiniaceae</taxon>
        <taxon>Pantoea</taxon>
    </lineage>
</organism>
<proteinExistence type="predicted"/>
<dbReference type="SUPFAM" id="SSF53822">
    <property type="entry name" value="Periplasmic binding protein-like I"/>
    <property type="match status" value="1"/>
</dbReference>
<dbReference type="Gene3D" id="3.40.50.2300">
    <property type="match status" value="2"/>
</dbReference>
<dbReference type="InterPro" id="IPR010982">
    <property type="entry name" value="Lambda_DNA-bd_dom_sf"/>
</dbReference>
<evidence type="ECO:0000313" key="6">
    <source>
        <dbReference type="Proteomes" id="UP000030853"/>
    </source>
</evidence>
<dbReference type="PANTHER" id="PTHR30146">
    <property type="entry name" value="LACI-RELATED TRANSCRIPTIONAL REPRESSOR"/>
    <property type="match status" value="1"/>
</dbReference>
<dbReference type="PANTHER" id="PTHR30146:SF152">
    <property type="entry name" value="TRANSCRIPTIONAL REGULATORY PROTEIN"/>
    <property type="match status" value="1"/>
</dbReference>
<accession>A0A0B1R0G0</accession>
<dbReference type="EMBL" id="JTJJ01000075">
    <property type="protein sequence ID" value="KHJ66563.1"/>
    <property type="molecule type" value="Genomic_DNA"/>
</dbReference>
<dbReference type="AlphaFoldDB" id="A0A0B1R0G0"/>
<evidence type="ECO:0000259" key="4">
    <source>
        <dbReference type="PROSITE" id="PS50932"/>
    </source>
</evidence>
<dbReference type="CDD" id="cd01392">
    <property type="entry name" value="HTH_LacI"/>
    <property type="match status" value="1"/>
</dbReference>
<dbReference type="RefSeq" id="WP_039334096.1">
    <property type="nucleotide sequence ID" value="NZ_JTJJ01000075.1"/>
</dbReference>
<dbReference type="GO" id="GO:0000976">
    <property type="term" value="F:transcription cis-regulatory region binding"/>
    <property type="evidence" value="ECO:0007669"/>
    <property type="project" value="TreeGrafter"/>
</dbReference>
<dbReference type="GO" id="GO:0003700">
    <property type="term" value="F:DNA-binding transcription factor activity"/>
    <property type="evidence" value="ECO:0007669"/>
    <property type="project" value="TreeGrafter"/>
</dbReference>
<dbReference type="SMART" id="SM00354">
    <property type="entry name" value="HTH_LACI"/>
    <property type="match status" value="1"/>
</dbReference>
<sequence>MSKITMNAIADAAGVGVATVDRVLNRRAPVRAATEQKVLEAANRLGYRVGPVAAFHETQQTAGVTLRMGFILLSKSYSFYHAFTDALRQHTQPLHPAGSEPLFYWHDIDDVAAVVASLHKLAEQVDAIGLVALDHPLIRHAIEHISRQGVRVYALFSNFSPCGHAGYFGLDNQKAGRTAGWVASHLLHQPGSVGVLVGDHRFTCQESCEISFRSYLREQDSARRVLEPLKTHESIDGGYHATRQLLDEHADLALIYAPCGGIEGVIHALRQQPQRKVALVCHGPVKEGDLALIDGSITVMIRHDIDDMARQLARTVQQQATESGDHFSLVTLPFAIITRENL</sequence>
<comment type="caution">
    <text evidence="5">The sequence shown here is derived from an EMBL/GenBank/DDBJ whole genome shotgun (WGS) entry which is preliminary data.</text>
</comment>
<feature type="domain" description="HTH lacI-type" evidence="4">
    <location>
        <begin position="4"/>
        <end position="58"/>
    </location>
</feature>
<name>A0A0B1R0G0_9GAMM</name>
<gene>
    <name evidence="5" type="ORF">QU24_18685</name>
</gene>
<dbReference type="InterPro" id="IPR028082">
    <property type="entry name" value="Peripla_BP_I"/>
</dbReference>
<keyword evidence="1" id="KW-0805">Transcription regulation</keyword>
<evidence type="ECO:0000256" key="2">
    <source>
        <dbReference type="ARBA" id="ARBA00023125"/>
    </source>
</evidence>
<dbReference type="PROSITE" id="PS50932">
    <property type="entry name" value="HTH_LACI_2"/>
    <property type="match status" value="1"/>
</dbReference>
<dbReference type="InterPro" id="IPR025997">
    <property type="entry name" value="SBP_2_dom"/>
</dbReference>
<dbReference type="GO" id="GO:0055085">
    <property type="term" value="P:transmembrane transport"/>
    <property type="evidence" value="ECO:0007669"/>
    <property type="project" value="UniProtKB-ARBA"/>
</dbReference>
<evidence type="ECO:0000313" key="5">
    <source>
        <dbReference type="EMBL" id="KHJ66563.1"/>
    </source>
</evidence>
<keyword evidence="2" id="KW-0238">DNA-binding</keyword>
<evidence type="ECO:0000256" key="1">
    <source>
        <dbReference type="ARBA" id="ARBA00023015"/>
    </source>
</evidence>
<protein>
    <submittedName>
        <fullName evidence="5">LacI family transcriptional regulator</fullName>
    </submittedName>
</protein>